<dbReference type="EMBL" id="JAFGIX010000069">
    <property type="protein sequence ID" value="MBN1574165.1"/>
    <property type="molecule type" value="Genomic_DNA"/>
</dbReference>
<accession>A0A9D8KFL8</accession>
<gene>
    <name evidence="2" type="ORF">JW984_13290</name>
</gene>
<sequence length="684" mass="75394">MKNRAVKAIGRSAVLRSAVLISFFLILSLALFPLAGSAVAAGEKGKAPDMPNTDITIPWDEFKALIEKFFEEEPTPPTPPPVELSVKEAKYTADLSPDLITVNADLDVITFGEGWRELRVIGDGASLVSLTVDGKYAPTKTKGDSVYVYLKGNGAESKRYNVGARFYVFAPKTPGPHSVTFSVPEAAVGTIAMGYDRKLENVGINGIVTSRSAGRVNGVLRGEGAIKIDYTVSAPTEEREAVRKSKPEESIVLSEVMTVMDVEEEALFVDAVVDFEVRGAPTTSFEIGFPDYLELIDVTGEGVSGWELNEKKNGLKVRIGYEVVGNYSLTLSFEKDFPEGTKEIEFPKIVPLSVKRDAGYLAVVSGGGFEISEGKYAKIAPQDPSELPSKLLNLKGLSPVLSYRYTNPNWLLALNVEKGELLPVLSANADSANGVGVVTADGKMVLRTHFYIRNRNLQYLKITIPEGGEFWSARLKGRPLKVSVDSEKKILVPLPLTVERNAEPFLVETVIFVPVDESDTLGRILIELPTLNIPVSEMMLTLYLPERNDYVLFGGDMEEIEYFERILEEKDTSSAFYQKNIKLRRDVYERQQMLEDVINKDESIAPDSSTGEDVSSQFQIPLRGEIHRFVKLIVISEKSHVTANYVNGRLMGGIKLAVFLALAIALFIGGRRFVREMGIRLKKS</sequence>
<keyword evidence="1" id="KW-1133">Transmembrane helix</keyword>
<evidence type="ECO:0000313" key="2">
    <source>
        <dbReference type="EMBL" id="MBN1574165.1"/>
    </source>
</evidence>
<dbReference type="Proteomes" id="UP000809273">
    <property type="component" value="Unassembled WGS sequence"/>
</dbReference>
<evidence type="ECO:0000313" key="3">
    <source>
        <dbReference type="Proteomes" id="UP000809273"/>
    </source>
</evidence>
<proteinExistence type="predicted"/>
<reference evidence="2" key="2">
    <citation type="submission" date="2021-01" db="EMBL/GenBank/DDBJ databases">
        <authorList>
            <person name="Hahn C.R."/>
            <person name="Youssef N.H."/>
            <person name="Elshahed M."/>
        </authorList>
    </citation>
    <scope>NUCLEOTIDE SEQUENCE</scope>
    <source>
        <strain evidence="2">Zod_Metabat.24</strain>
    </source>
</reference>
<evidence type="ECO:0000256" key="1">
    <source>
        <dbReference type="SAM" id="Phobius"/>
    </source>
</evidence>
<dbReference type="AlphaFoldDB" id="A0A9D8KFL8"/>
<keyword evidence="1" id="KW-0812">Transmembrane</keyword>
<organism evidence="2 3">
    <name type="scientific">Candidatus Zymogenus saltonus</name>
    <dbReference type="NCBI Taxonomy" id="2844893"/>
    <lineage>
        <taxon>Bacteria</taxon>
        <taxon>Deltaproteobacteria</taxon>
        <taxon>Candidatus Zymogenia</taxon>
        <taxon>Candidatus Zymogeniales</taxon>
        <taxon>Candidatus Zymogenaceae</taxon>
        <taxon>Candidatus Zymogenus</taxon>
    </lineage>
</organism>
<name>A0A9D8KFL8_9DELT</name>
<protein>
    <submittedName>
        <fullName evidence="2">Uncharacterized protein</fullName>
    </submittedName>
</protein>
<comment type="caution">
    <text evidence="2">The sequence shown here is derived from an EMBL/GenBank/DDBJ whole genome shotgun (WGS) entry which is preliminary data.</text>
</comment>
<keyword evidence="1" id="KW-0472">Membrane</keyword>
<reference evidence="2" key="1">
    <citation type="journal article" date="2021" name="Environ. Microbiol.">
        <title>Genomic characterization of three novel Desulfobacterota classes expand the metabolic and phylogenetic diversity of the phylum.</title>
        <authorList>
            <person name="Murphy C.L."/>
            <person name="Biggerstaff J."/>
            <person name="Eichhorn A."/>
            <person name="Ewing E."/>
            <person name="Shahan R."/>
            <person name="Soriano D."/>
            <person name="Stewart S."/>
            <person name="VanMol K."/>
            <person name="Walker R."/>
            <person name="Walters P."/>
            <person name="Elshahed M.S."/>
            <person name="Youssef N.H."/>
        </authorList>
    </citation>
    <scope>NUCLEOTIDE SEQUENCE</scope>
    <source>
        <strain evidence="2">Zod_Metabat.24</strain>
    </source>
</reference>
<feature type="transmembrane region" description="Helical" evidence="1">
    <location>
        <begin position="656"/>
        <end position="674"/>
    </location>
</feature>